<feature type="compositionally biased region" description="Polar residues" evidence="3">
    <location>
        <begin position="553"/>
        <end position="564"/>
    </location>
</feature>
<accession>A0ABN7B739</accession>
<dbReference type="SMART" id="SM00175">
    <property type="entry name" value="RAB"/>
    <property type="match status" value="1"/>
</dbReference>
<evidence type="ECO:0000313" key="4">
    <source>
        <dbReference type="EMBL" id="BET00099.1"/>
    </source>
</evidence>
<dbReference type="PRINTS" id="PR00449">
    <property type="entry name" value="RASTRNSFRMNG"/>
</dbReference>
<feature type="region of interest" description="Disordered" evidence="3">
    <location>
        <begin position="544"/>
        <end position="590"/>
    </location>
</feature>
<feature type="region of interest" description="Disordered" evidence="3">
    <location>
        <begin position="171"/>
        <end position="199"/>
    </location>
</feature>
<keyword evidence="5" id="KW-1185">Reference proteome</keyword>
<gene>
    <name evidence="4" type="ORF">NTJ_12915</name>
</gene>
<dbReference type="InterPro" id="IPR027417">
    <property type="entry name" value="P-loop_NTPase"/>
</dbReference>
<dbReference type="SMART" id="SM00173">
    <property type="entry name" value="RAS"/>
    <property type="match status" value="1"/>
</dbReference>
<keyword evidence="2" id="KW-0597">Phosphoprotein</keyword>
<feature type="region of interest" description="Disordered" evidence="3">
    <location>
        <begin position="27"/>
        <end position="52"/>
    </location>
</feature>
<dbReference type="Gene3D" id="3.40.50.300">
    <property type="entry name" value="P-loop containing nucleotide triphosphate hydrolases"/>
    <property type="match status" value="1"/>
</dbReference>
<feature type="compositionally biased region" description="Polar residues" evidence="3">
    <location>
        <begin position="186"/>
        <end position="199"/>
    </location>
</feature>
<dbReference type="EMBL" id="AP028919">
    <property type="protein sequence ID" value="BET00099.1"/>
    <property type="molecule type" value="Genomic_DNA"/>
</dbReference>
<dbReference type="PANTHER" id="PTHR45775:SF7">
    <property type="entry name" value="RAD, GEM_KIR FAMILY MEMBER 1, ISOFORM B"/>
    <property type="match status" value="1"/>
</dbReference>
<evidence type="ECO:0000256" key="1">
    <source>
        <dbReference type="ARBA" id="ARBA00008846"/>
    </source>
</evidence>
<feature type="region of interest" description="Disordered" evidence="3">
    <location>
        <begin position="269"/>
        <end position="292"/>
    </location>
</feature>
<comment type="similarity">
    <text evidence="1">Belongs to the small GTPase superfamily. RGK family.</text>
</comment>
<feature type="region of interest" description="Disordered" evidence="3">
    <location>
        <begin position="330"/>
        <end position="361"/>
    </location>
</feature>
<dbReference type="InterPro" id="IPR051641">
    <property type="entry name" value="RGK_GTP-binding_reg"/>
</dbReference>
<dbReference type="NCBIfam" id="TIGR00231">
    <property type="entry name" value="small_GTP"/>
    <property type="match status" value="1"/>
</dbReference>
<feature type="compositionally biased region" description="Polar residues" evidence="3">
    <location>
        <begin position="343"/>
        <end position="361"/>
    </location>
</feature>
<sequence>MRLDWNSLLIDDKGTDCKPIRKGSARHFPASVTGRQTPVKPRLPEVKSEKSPQKLSEDVIATASTALRRLHFRGASRKAKLQSSLESANTSTDSSNTVITMVTVDTDDETIRITPNLLEDLGDSEPPKLPPKRLKLLKRYARTNLEEERTPHGRGSSGFAAVQMTIDSEFGETIDRGGSSPPLPDSPTSRTKNDLGSTATPEFRQATTCIVIQQASVCGNSPEADSDVDSSGGGGGGLTVDLDQLRREENMRLLEVATTLTEDQLHEFDRKYGSPHHARSQSVRPRNRPTFLSLPQARTRVASMPNTGAEEHYYRLRHFSIAGKSVVNKGDSLRSRKPKSRESVISQETSSGPKTGPCSRQSSVASCASLPSCYKVVMVGSSDVGKSSLISQFMTSEYLHSYDNSIDDEFGEKSVSVLLDGEESELIFVDHSSAEMSPTSCLDNYRTGPHGYCVVYSTSDRSSFKTAEELLQMLWKDNTIKNKAVILVANKTDLVRSRTVSSQEGKHLATSYDCKYIETSVGFNHNVDELLVGLLSQIRLKQEQEKEMEKRAQTNGSQDSNGNHGNEKQLRTPKTPPSFPKSRNARTSASLKVKGLLSKVWARDSKSKSCENLHVL</sequence>
<evidence type="ECO:0000313" key="5">
    <source>
        <dbReference type="Proteomes" id="UP001307889"/>
    </source>
</evidence>
<feature type="compositionally biased region" description="Basic and acidic residues" evidence="3">
    <location>
        <begin position="42"/>
        <end position="52"/>
    </location>
</feature>
<dbReference type="InterPro" id="IPR005225">
    <property type="entry name" value="Small_GTP-bd"/>
</dbReference>
<dbReference type="PROSITE" id="PS51421">
    <property type="entry name" value="RAS"/>
    <property type="match status" value="1"/>
</dbReference>
<protein>
    <submittedName>
        <fullName evidence="4">Ras family</fullName>
    </submittedName>
</protein>
<organism evidence="4 5">
    <name type="scientific">Nesidiocoris tenuis</name>
    <dbReference type="NCBI Taxonomy" id="355587"/>
    <lineage>
        <taxon>Eukaryota</taxon>
        <taxon>Metazoa</taxon>
        <taxon>Ecdysozoa</taxon>
        <taxon>Arthropoda</taxon>
        <taxon>Hexapoda</taxon>
        <taxon>Insecta</taxon>
        <taxon>Pterygota</taxon>
        <taxon>Neoptera</taxon>
        <taxon>Paraneoptera</taxon>
        <taxon>Hemiptera</taxon>
        <taxon>Heteroptera</taxon>
        <taxon>Panheteroptera</taxon>
        <taxon>Cimicomorpha</taxon>
        <taxon>Miridae</taxon>
        <taxon>Dicyphina</taxon>
        <taxon>Nesidiocoris</taxon>
    </lineage>
</organism>
<reference evidence="4 5" key="1">
    <citation type="submission" date="2023-09" db="EMBL/GenBank/DDBJ databases">
        <title>Nesidiocoris tenuis whole genome shotgun sequence.</title>
        <authorList>
            <person name="Shibata T."/>
            <person name="Shimoda M."/>
            <person name="Kobayashi T."/>
            <person name="Uehara T."/>
        </authorList>
    </citation>
    <scope>NUCLEOTIDE SEQUENCE [LARGE SCALE GENOMIC DNA]</scope>
    <source>
        <strain evidence="4 5">Japan</strain>
    </source>
</reference>
<dbReference type="Proteomes" id="UP001307889">
    <property type="component" value="Chromosome 11"/>
</dbReference>
<evidence type="ECO:0000256" key="2">
    <source>
        <dbReference type="ARBA" id="ARBA00022553"/>
    </source>
</evidence>
<proteinExistence type="inferred from homology"/>
<evidence type="ECO:0000256" key="3">
    <source>
        <dbReference type="SAM" id="MobiDB-lite"/>
    </source>
</evidence>
<dbReference type="SUPFAM" id="SSF52540">
    <property type="entry name" value="P-loop containing nucleoside triphosphate hydrolases"/>
    <property type="match status" value="1"/>
</dbReference>
<dbReference type="InterPro" id="IPR001806">
    <property type="entry name" value="Small_GTPase"/>
</dbReference>
<dbReference type="Pfam" id="PF00071">
    <property type="entry name" value="Ras"/>
    <property type="match status" value="1"/>
</dbReference>
<dbReference type="PANTHER" id="PTHR45775">
    <property type="entry name" value="RAD, GEM/KIR FAMILY MEMBER 2, ISOFORM C"/>
    <property type="match status" value="1"/>
</dbReference>
<dbReference type="PROSITE" id="PS51419">
    <property type="entry name" value="RAB"/>
    <property type="match status" value="1"/>
</dbReference>
<name>A0ABN7B739_9HEMI</name>